<keyword evidence="6 18" id="KW-0679">Respiratory chain</keyword>
<organism evidence="21">
    <name type="scientific">Galba pervia</name>
    <dbReference type="NCBI Taxonomy" id="1051332"/>
    <lineage>
        <taxon>Eukaryota</taxon>
        <taxon>Metazoa</taxon>
        <taxon>Spiralia</taxon>
        <taxon>Lophotrochozoa</taxon>
        <taxon>Mollusca</taxon>
        <taxon>Gastropoda</taxon>
        <taxon>Heterobranchia</taxon>
        <taxon>Euthyneura</taxon>
        <taxon>Panpulmonata</taxon>
        <taxon>Hygrophila</taxon>
        <taxon>Lymnaeoidea</taxon>
        <taxon>Lymnaeidae</taxon>
        <taxon>Galba</taxon>
    </lineage>
</organism>
<keyword evidence="4 18" id="KW-0813">Transport</keyword>
<sequence>MTALPTPMSISIWWNGGSILGLLLGMQILTGFFLSMHYTSDIMNTFASVIHISRDVPYGWLFRSFHANGASFFFLFIYFHIGRGLYYQSYITQPRTWMVGVTIFLVSMATAFLGYVLPWGQMSFWGATVITNLMSAIPYFGPSLVEWVWGSFSVGQSTLTRFYSLHFILPFVIGALSAIHIYFLHEKGSTNPLGDLSHSSKMHFHPYFSWKDIVGFLVVILFLSFIALFYPNLLGDPENFSMANIKVTPTHIQPEWYFLFAYAILRSIPSKLGGVVALVMSIFVLYFLPLMIKTTCLSSSFSPLFQLFYWVLVVDFIILTWLGACPIEEPYTTLAVPCTILYFSLFLFLMFSPTKVFLSSLMLKQ</sequence>
<dbReference type="GO" id="GO:0005743">
    <property type="term" value="C:mitochondrial inner membrane"/>
    <property type="evidence" value="ECO:0007669"/>
    <property type="project" value="UniProtKB-SubCell"/>
</dbReference>
<dbReference type="GO" id="GO:0046872">
    <property type="term" value="F:metal ion binding"/>
    <property type="evidence" value="ECO:0007669"/>
    <property type="project" value="UniProtKB-UniRule"/>
</dbReference>
<keyword evidence="7 18" id="KW-0812">Transmembrane</keyword>
<gene>
    <name evidence="21" type="primary">cytb</name>
</gene>
<dbReference type="Pfam" id="PF00033">
    <property type="entry name" value="Cytochrome_B"/>
    <property type="match status" value="1"/>
</dbReference>
<comment type="cofactor">
    <cofactor evidence="18">
        <name>heme b</name>
        <dbReference type="ChEBI" id="CHEBI:60344"/>
    </cofactor>
    <text evidence="18">Binds 2 heme groups non-covalently.</text>
</comment>
<keyword evidence="13" id="KW-0830">Ubiquinone</keyword>
<feature type="binding site" description="axial binding residue" evidence="17">
    <location>
        <position position="166"/>
    </location>
    <ligand>
        <name>heme b</name>
        <dbReference type="ChEBI" id="CHEBI:60344"/>
        <label>b562</label>
    </ligand>
    <ligandPart>
        <name>Fe</name>
        <dbReference type="ChEBI" id="CHEBI:18248"/>
    </ligandPart>
</feature>
<evidence type="ECO:0000256" key="17">
    <source>
        <dbReference type="PIRSR" id="PIRSR038885-2"/>
    </source>
</evidence>
<dbReference type="PANTHER" id="PTHR19271">
    <property type="entry name" value="CYTOCHROME B"/>
    <property type="match status" value="1"/>
</dbReference>
<keyword evidence="15 18" id="KW-0472">Membrane</keyword>
<feature type="transmembrane region" description="Helical" evidence="18">
    <location>
        <begin position="12"/>
        <end position="34"/>
    </location>
</feature>
<dbReference type="InterPro" id="IPR005797">
    <property type="entry name" value="Cyt_b/b6_N"/>
</dbReference>
<comment type="similarity">
    <text evidence="18">Belongs to the cytochrome b family.</text>
</comment>
<reference evidence="21" key="1">
    <citation type="journal article" date="2012" name="PLoS ONE">
        <title>The Complete Mitochondrial Genome of Galba pervia (Gastropoda: Mollusca), an Intermediate Host Snail of Fasciola spp.</title>
        <authorList>
            <person name="Liu G.H."/>
            <person name="Wang S.Y."/>
            <person name="Huang W.Y."/>
            <person name="Zhao G.H."/>
            <person name="Wei S.J."/>
            <person name="Song H.Q."/>
            <person name="Xu M.J."/>
            <person name="Lin R.Q."/>
            <person name="Zhou D.H."/>
            <person name="Zhu X.Q."/>
        </authorList>
    </citation>
    <scope>NUCLEOTIDE SEQUENCE</scope>
</reference>
<keyword evidence="5 17" id="KW-0349">Heme</keyword>
<dbReference type="GO" id="GO:0008121">
    <property type="term" value="F:quinol-cytochrome-c reductase activity"/>
    <property type="evidence" value="ECO:0007669"/>
    <property type="project" value="InterPro"/>
</dbReference>
<evidence type="ECO:0000256" key="13">
    <source>
        <dbReference type="ARBA" id="ARBA00023075"/>
    </source>
</evidence>
<feature type="domain" description="Cytochrome b/b6 N-terminal region profile" evidence="19">
    <location>
        <begin position="1"/>
        <end position="193"/>
    </location>
</feature>
<evidence type="ECO:0000256" key="4">
    <source>
        <dbReference type="ARBA" id="ARBA00022448"/>
    </source>
</evidence>
<dbReference type="GeneID" id="13539808"/>
<dbReference type="AlphaFoldDB" id="J3RC81"/>
<dbReference type="Pfam" id="PF00032">
    <property type="entry name" value="Cytochrom_B_C"/>
    <property type="match status" value="1"/>
</dbReference>
<feature type="domain" description="Cytochrome b/b6 C-terminal region profile" evidence="20">
    <location>
        <begin position="194"/>
        <end position="364"/>
    </location>
</feature>
<dbReference type="EMBL" id="JN564796">
    <property type="protein sequence ID" value="AEO51215.1"/>
    <property type="molecule type" value="Genomic_DNA"/>
</dbReference>
<accession>J3RC81</accession>
<evidence type="ECO:0000313" key="21">
    <source>
        <dbReference type="EMBL" id="AEO51215.1"/>
    </source>
</evidence>
<evidence type="ECO:0000256" key="10">
    <source>
        <dbReference type="ARBA" id="ARBA00022982"/>
    </source>
</evidence>
<dbReference type="InterPro" id="IPR030689">
    <property type="entry name" value="Cytochrome_b"/>
</dbReference>
<proteinExistence type="inferred from homology"/>
<feature type="transmembrane region" description="Helical" evidence="18">
    <location>
        <begin position="334"/>
        <end position="358"/>
    </location>
</feature>
<comment type="function">
    <text evidence="1 18">Component of the ubiquinol-cytochrome c reductase complex (complex III or cytochrome b-c1 complex) that is part of the mitochondrial respiratory chain. The b-c1 complex mediates electron transfer from ubiquinol to cytochrome c. Contributes to the generation of a proton gradient across the mitochondrial membrane that is then used for ATP synthesis.</text>
</comment>
<feature type="transmembrane region" description="Helical" evidence="18">
    <location>
        <begin position="272"/>
        <end position="292"/>
    </location>
</feature>
<feature type="transmembrane region" description="Helical" evidence="18">
    <location>
        <begin position="304"/>
        <end position="322"/>
    </location>
</feature>
<evidence type="ECO:0000256" key="9">
    <source>
        <dbReference type="ARBA" id="ARBA00022792"/>
    </source>
</evidence>
<evidence type="ECO:0000256" key="8">
    <source>
        <dbReference type="ARBA" id="ARBA00022723"/>
    </source>
</evidence>
<dbReference type="InterPro" id="IPR048260">
    <property type="entry name" value="Cytochrome_b_C_euk/bac"/>
</dbReference>
<dbReference type="GO" id="GO:0016491">
    <property type="term" value="F:oxidoreductase activity"/>
    <property type="evidence" value="ECO:0007669"/>
    <property type="project" value="UniProtKB-UniRule"/>
</dbReference>
<keyword evidence="9" id="KW-0999">Mitochondrion inner membrane</keyword>
<evidence type="ECO:0000256" key="1">
    <source>
        <dbReference type="ARBA" id="ARBA00002566"/>
    </source>
</evidence>
<protein>
    <recommendedName>
        <fullName evidence="3 18">Cytochrome b</fullName>
    </recommendedName>
</protein>
<dbReference type="PANTHER" id="PTHR19271:SF16">
    <property type="entry name" value="CYTOCHROME B"/>
    <property type="match status" value="1"/>
</dbReference>
<geneLocation type="mitochondrion" evidence="21"/>
<evidence type="ECO:0000256" key="16">
    <source>
        <dbReference type="PIRSR" id="PIRSR038885-1"/>
    </source>
</evidence>
<keyword evidence="14 18" id="KW-0496">Mitochondrion</keyword>
<dbReference type="CTD" id="4519"/>
<feature type="binding site" description="axial binding residue" evidence="17">
    <location>
        <position position="80"/>
    </location>
    <ligand>
        <name>heme b</name>
        <dbReference type="ChEBI" id="CHEBI:60344"/>
        <label>b566</label>
    </ligand>
    <ligandPart>
        <name>Fe</name>
        <dbReference type="ChEBI" id="CHEBI:18248"/>
    </ligandPart>
</feature>
<keyword evidence="12 17" id="KW-0408">Iron</keyword>
<evidence type="ECO:0000259" key="20">
    <source>
        <dbReference type="PROSITE" id="PS51003"/>
    </source>
</evidence>
<feature type="binding site" description="axial binding residue" evidence="17">
    <location>
        <position position="180"/>
    </location>
    <ligand>
        <name>heme b</name>
        <dbReference type="ChEBI" id="CHEBI:60344"/>
        <label>b566</label>
    </ligand>
    <ligandPart>
        <name>Fe</name>
        <dbReference type="ChEBI" id="CHEBI:18248"/>
    </ligandPart>
</feature>
<evidence type="ECO:0000256" key="18">
    <source>
        <dbReference type="RuleBase" id="RU362117"/>
    </source>
</evidence>
<dbReference type="Gene3D" id="1.20.810.10">
    <property type="entry name" value="Cytochrome Bc1 Complex, Chain C"/>
    <property type="match status" value="1"/>
</dbReference>
<dbReference type="RefSeq" id="YP_006665695.1">
    <property type="nucleotide sequence ID" value="NC_018536.1"/>
</dbReference>
<evidence type="ECO:0000259" key="19">
    <source>
        <dbReference type="PROSITE" id="PS51002"/>
    </source>
</evidence>
<name>J3RC81_9GAST</name>
<comment type="subcellular location">
    <subcellularLocation>
        <location evidence="2">Mitochondrion inner membrane</location>
        <topology evidence="2">Multi-pass membrane protein</topology>
    </subcellularLocation>
</comment>
<comment type="cofactor">
    <cofactor evidence="17">
        <name>heme</name>
        <dbReference type="ChEBI" id="CHEBI:30413"/>
    </cofactor>
    <text evidence="17">Binds 2 heme groups non-covalently.</text>
</comment>
<evidence type="ECO:0000256" key="11">
    <source>
        <dbReference type="ARBA" id="ARBA00022989"/>
    </source>
</evidence>
<feature type="transmembrane region" description="Helical" evidence="18">
    <location>
        <begin position="162"/>
        <end position="184"/>
    </location>
</feature>
<keyword evidence="10 18" id="KW-0249">Electron transport</keyword>
<dbReference type="CDD" id="cd00290">
    <property type="entry name" value="cytochrome_b_C"/>
    <property type="match status" value="1"/>
</dbReference>
<feature type="transmembrane region" description="Helical" evidence="18">
    <location>
        <begin position="124"/>
        <end position="142"/>
    </location>
</feature>
<dbReference type="CDD" id="cd00284">
    <property type="entry name" value="Cytochrome_b_N"/>
    <property type="match status" value="1"/>
</dbReference>
<feature type="binding site" description="axial binding residue" evidence="17">
    <location>
        <position position="66"/>
    </location>
    <ligand>
        <name>heme b</name>
        <dbReference type="ChEBI" id="CHEBI:60344"/>
        <label>b562</label>
    </ligand>
    <ligandPart>
        <name>Fe</name>
        <dbReference type="ChEBI" id="CHEBI:18248"/>
    </ligandPart>
</feature>
<dbReference type="InterPro" id="IPR005798">
    <property type="entry name" value="Cyt_b/b6_C"/>
</dbReference>
<dbReference type="InterPro" id="IPR048259">
    <property type="entry name" value="Cytochrome_b_N_euk/bac"/>
</dbReference>
<dbReference type="PROSITE" id="PS51002">
    <property type="entry name" value="CYTB_NTER"/>
    <property type="match status" value="1"/>
</dbReference>
<keyword evidence="11 18" id="KW-1133">Transmembrane helix</keyword>
<dbReference type="PROSITE" id="PS51003">
    <property type="entry name" value="CYTB_CTER"/>
    <property type="match status" value="1"/>
</dbReference>
<evidence type="ECO:0000256" key="12">
    <source>
        <dbReference type="ARBA" id="ARBA00023004"/>
    </source>
</evidence>
<evidence type="ECO:0000256" key="14">
    <source>
        <dbReference type="ARBA" id="ARBA00023128"/>
    </source>
</evidence>
<feature type="transmembrane region" description="Helical" evidence="18">
    <location>
        <begin position="96"/>
        <end position="117"/>
    </location>
</feature>
<evidence type="ECO:0000256" key="5">
    <source>
        <dbReference type="ARBA" id="ARBA00022617"/>
    </source>
</evidence>
<feature type="binding site" evidence="16">
    <location>
        <position position="185"/>
    </location>
    <ligand>
        <name>a ubiquinone</name>
        <dbReference type="ChEBI" id="CHEBI:16389"/>
    </ligand>
</feature>
<evidence type="ECO:0000256" key="7">
    <source>
        <dbReference type="ARBA" id="ARBA00022692"/>
    </source>
</evidence>
<dbReference type="SUPFAM" id="SSF81342">
    <property type="entry name" value="Transmembrane di-heme cytochromes"/>
    <property type="match status" value="1"/>
</dbReference>
<evidence type="ECO:0000256" key="6">
    <source>
        <dbReference type="ARBA" id="ARBA00022660"/>
    </source>
</evidence>
<evidence type="ECO:0000256" key="15">
    <source>
        <dbReference type="ARBA" id="ARBA00023136"/>
    </source>
</evidence>
<feature type="transmembrane region" description="Helical" evidence="18">
    <location>
        <begin position="213"/>
        <end position="233"/>
    </location>
</feature>
<keyword evidence="8 17" id="KW-0479">Metal-binding</keyword>
<dbReference type="InterPro" id="IPR036150">
    <property type="entry name" value="Cyt_b/b6_C_sf"/>
</dbReference>
<dbReference type="GO" id="GO:0006122">
    <property type="term" value="P:mitochondrial electron transport, ubiquinol to cytochrome c"/>
    <property type="evidence" value="ECO:0007669"/>
    <property type="project" value="TreeGrafter"/>
</dbReference>
<dbReference type="PIRSF" id="PIRSF038885">
    <property type="entry name" value="COB"/>
    <property type="match status" value="1"/>
</dbReference>
<evidence type="ECO:0000256" key="3">
    <source>
        <dbReference type="ARBA" id="ARBA00013531"/>
    </source>
</evidence>
<dbReference type="InterPro" id="IPR027387">
    <property type="entry name" value="Cytb/b6-like_sf"/>
</dbReference>
<evidence type="ECO:0000256" key="2">
    <source>
        <dbReference type="ARBA" id="ARBA00004448"/>
    </source>
</evidence>
<feature type="transmembrane region" description="Helical" evidence="18">
    <location>
        <begin position="60"/>
        <end position="81"/>
    </location>
</feature>
<dbReference type="SUPFAM" id="SSF81648">
    <property type="entry name" value="a domain/subunit of cytochrome bc1 complex (Ubiquinol-cytochrome c reductase)"/>
    <property type="match status" value="1"/>
</dbReference>
<dbReference type="InterPro" id="IPR016174">
    <property type="entry name" value="Di-haem_cyt_TM"/>
</dbReference>
<dbReference type="GO" id="GO:0045275">
    <property type="term" value="C:respiratory chain complex III"/>
    <property type="evidence" value="ECO:0007669"/>
    <property type="project" value="InterPro"/>
</dbReference>